<reference evidence="23" key="2">
    <citation type="submission" date="2025-08" db="UniProtKB">
        <authorList>
            <consortium name="RefSeq"/>
        </authorList>
    </citation>
    <scope>IDENTIFICATION</scope>
    <source>
        <tissue evidence="23">Leaves</tissue>
    </source>
</reference>
<evidence type="ECO:0000256" key="8">
    <source>
        <dbReference type="ARBA" id="ARBA00022729"/>
    </source>
</evidence>
<evidence type="ECO:0000256" key="9">
    <source>
        <dbReference type="ARBA" id="ARBA00022737"/>
    </source>
</evidence>
<dbReference type="CDD" id="cd12087">
    <property type="entry name" value="TM_EGFR-like"/>
    <property type="match status" value="1"/>
</dbReference>
<dbReference type="Gene3D" id="3.80.10.10">
    <property type="entry name" value="Ribonuclease Inhibitor"/>
    <property type="match status" value="3"/>
</dbReference>
<dbReference type="InterPro" id="IPR008271">
    <property type="entry name" value="Ser/Thr_kinase_AS"/>
</dbReference>
<protein>
    <recommendedName>
        <fullName evidence="3">non-specific serine/threonine protein kinase</fullName>
        <ecNumber evidence="3">2.7.11.1</ecNumber>
    </recommendedName>
</protein>
<proteinExistence type="inferred from homology"/>
<comment type="similarity">
    <text evidence="2">Belongs to the protein kinase superfamily. Ser/Thr protein kinase family.</text>
</comment>
<dbReference type="GO" id="GO:0004674">
    <property type="term" value="F:protein serine/threonine kinase activity"/>
    <property type="evidence" value="ECO:0007669"/>
    <property type="project" value="UniProtKB-KW"/>
</dbReference>
<organism evidence="22 23">
    <name type="scientific">Coffea arabica</name>
    <name type="common">Arabian coffee</name>
    <dbReference type="NCBI Taxonomy" id="13443"/>
    <lineage>
        <taxon>Eukaryota</taxon>
        <taxon>Viridiplantae</taxon>
        <taxon>Streptophyta</taxon>
        <taxon>Embryophyta</taxon>
        <taxon>Tracheophyta</taxon>
        <taxon>Spermatophyta</taxon>
        <taxon>Magnoliopsida</taxon>
        <taxon>eudicotyledons</taxon>
        <taxon>Gunneridae</taxon>
        <taxon>Pentapetalae</taxon>
        <taxon>asterids</taxon>
        <taxon>lamiids</taxon>
        <taxon>Gentianales</taxon>
        <taxon>Rubiaceae</taxon>
        <taxon>Ixoroideae</taxon>
        <taxon>Gardenieae complex</taxon>
        <taxon>Bertiereae - Coffeeae clade</taxon>
        <taxon>Coffeeae</taxon>
        <taxon>Coffea</taxon>
    </lineage>
</organism>
<keyword evidence="13 19" id="KW-1133">Transmembrane helix</keyword>
<keyword evidence="12 17" id="KW-0067">ATP-binding</keyword>
<keyword evidence="11 23" id="KW-0418">Kinase</keyword>
<keyword evidence="14 19" id="KW-0472">Membrane</keyword>
<keyword evidence="6" id="KW-0808">Transferase</keyword>
<keyword evidence="16" id="KW-0325">Glycoprotein</keyword>
<dbReference type="InterPro" id="IPR013210">
    <property type="entry name" value="LRR_N_plant-typ"/>
</dbReference>
<dbReference type="PANTHER" id="PTHR45974">
    <property type="entry name" value="RECEPTOR-LIKE PROTEIN 55"/>
    <property type="match status" value="1"/>
</dbReference>
<keyword evidence="9" id="KW-0677">Repeat</keyword>
<evidence type="ECO:0000256" key="18">
    <source>
        <dbReference type="SAM" id="MobiDB-lite"/>
    </source>
</evidence>
<feature type="chain" id="PRO_5027640320" description="non-specific serine/threonine protein kinase" evidence="20">
    <location>
        <begin position="22"/>
        <end position="948"/>
    </location>
</feature>
<dbReference type="FunFam" id="3.30.200.20:FF:000328">
    <property type="entry name" value="Leucine-rich repeat protein kinase family protein"/>
    <property type="match status" value="1"/>
</dbReference>
<feature type="signal peptide" evidence="20">
    <location>
        <begin position="1"/>
        <end position="21"/>
    </location>
</feature>
<evidence type="ECO:0000256" key="6">
    <source>
        <dbReference type="ARBA" id="ARBA00022679"/>
    </source>
</evidence>
<dbReference type="PROSITE" id="PS00107">
    <property type="entry name" value="PROTEIN_KINASE_ATP"/>
    <property type="match status" value="1"/>
</dbReference>
<keyword evidence="4" id="KW-0723">Serine/threonine-protein kinase</keyword>
<evidence type="ECO:0000256" key="11">
    <source>
        <dbReference type="ARBA" id="ARBA00022777"/>
    </source>
</evidence>
<dbReference type="Pfam" id="PF00560">
    <property type="entry name" value="LRR_1"/>
    <property type="match status" value="5"/>
</dbReference>
<dbReference type="InterPro" id="IPR032675">
    <property type="entry name" value="LRR_dom_sf"/>
</dbReference>
<dbReference type="Gene3D" id="3.30.200.20">
    <property type="entry name" value="Phosphorylase Kinase, domain 1"/>
    <property type="match status" value="1"/>
</dbReference>
<dbReference type="CDD" id="cd14066">
    <property type="entry name" value="STKc_IRAK"/>
    <property type="match status" value="1"/>
</dbReference>
<dbReference type="RefSeq" id="XP_027113069.1">
    <property type="nucleotide sequence ID" value="XM_027257268.2"/>
</dbReference>
<dbReference type="EC" id="2.7.11.1" evidence="3"/>
<evidence type="ECO:0000256" key="20">
    <source>
        <dbReference type="SAM" id="SignalP"/>
    </source>
</evidence>
<dbReference type="Pfam" id="PF08263">
    <property type="entry name" value="LRRNT_2"/>
    <property type="match status" value="1"/>
</dbReference>
<keyword evidence="8 20" id="KW-0732">Signal</keyword>
<evidence type="ECO:0000256" key="1">
    <source>
        <dbReference type="ARBA" id="ARBA00004479"/>
    </source>
</evidence>
<evidence type="ECO:0000256" key="19">
    <source>
        <dbReference type="SAM" id="Phobius"/>
    </source>
</evidence>
<comment type="subcellular location">
    <subcellularLocation>
        <location evidence="1">Membrane</location>
        <topology evidence="1">Single-pass type I membrane protein</topology>
    </subcellularLocation>
</comment>
<evidence type="ECO:0000256" key="4">
    <source>
        <dbReference type="ARBA" id="ARBA00022527"/>
    </source>
</evidence>
<keyword evidence="5" id="KW-0433">Leucine-rich repeat</keyword>
<dbReference type="Proteomes" id="UP001652660">
    <property type="component" value="Chromosome 2e"/>
</dbReference>
<evidence type="ECO:0000256" key="16">
    <source>
        <dbReference type="ARBA" id="ARBA00023180"/>
    </source>
</evidence>
<keyword evidence="7 19" id="KW-0812">Transmembrane</keyword>
<dbReference type="GO" id="GO:0016020">
    <property type="term" value="C:membrane"/>
    <property type="evidence" value="ECO:0007669"/>
    <property type="project" value="UniProtKB-SubCell"/>
</dbReference>
<name>A0A6P6WCS2_COFAR</name>
<dbReference type="PROSITE" id="PS00108">
    <property type="entry name" value="PROTEIN_KINASE_ST"/>
    <property type="match status" value="1"/>
</dbReference>
<feature type="transmembrane region" description="Helical" evidence="19">
    <location>
        <begin position="551"/>
        <end position="574"/>
    </location>
</feature>
<dbReference type="SMART" id="SM00220">
    <property type="entry name" value="S_TKc"/>
    <property type="match status" value="1"/>
</dbReference>
<evidence type="ECO:0000256" key="3">
    <source>
        <dbReference type="ARBA" id="ARBA00012513"/>
    </source>
</evidence>
<dbReference type="GO" id="GO:0005524">
    <property type="term" value="F:ATP binding"/>
    <property type="evidence" value="ECO:0007669"/>
    <property type="project" value="UniProtKB-UniRule"/>
</dbReference>
<gene>
    <name evidence="23" type="primary">LOC113731815</name>
</gene>
<dbReference type="SUPFAM" id="SSF56112">
    <property type="entry name" value="Protein kinase-like (PK-like)"/>
    <property type="match status" value="1"/>
</dbReference>
<sequence length="948" mass="103439">MGSGVLAPLLILSIQILHTLAQTDSNDSAALNAIKSSWNNLPPNWKGADPCGSGWDGITCNGSRVTSIMLGGMLLTGSGLGDITMLTELQTLDLSNNIGLKGTIPSSIGNLKKLSTLILVGCSFSGPIPDSIGSLSRLVYISLNSNSFSGPIPPSIGNLSNLSWLDLSENNLNGTLPVSFQDSPGLDMLLNAKHFHLSKNQLSGVIPAELFSPNMKLIHLILDNNQFTGRIPNSLGSVRTLEAIRLDWNSITGSVPSNFNNLTNINELYLSNNDLSGPVPNLTGMNALDYLDMSNNSFDPSAFPPWLSSIQSLTTLMLENTTLQGQIPVNFFSLPQLQTVALSNNKLNGTLNIGNSYSNSLALNLQNNSITDFQQKAGYSIELMLSGNPICQGNGAAQRYCRPRTNNTLIQPTNNCASISCSANKILSPNCGCSHPYIGTLHFFSYSFSDLQNTTYYRTLAGSLISALKANGVPVDSVNVSNPSIDVYSYLQFRVQIFPSGQDPFNRTAISTIGFLLNRQTFQLQYFGPLFFLEESYCCYAGEKNSSHTGAIAGGSVGGAVLFMLILAGGFYAYSRKRARREEMKNNPFASWNPDQGHGGVPQLKGARWLTFEELRKCANNFSESNCIGCGGYGKVYKGVLPSGQVVAIKRAQQGSMQGALEFKTEIELLSRIHHKNVVNLVGFCYDQGEQMLVYEYISNGTLRESLLGKSGMQLDWMRRLGIALDAARGLTYLHELASPPIIHRDVKSNNILLDDHFNAKVADFGLSKLLSDEDKGYVSTQVKGTLGYMDPEYYMTQQLTDKSDVYSFGVVMLELMTARAPIERGRHIVRVVQDAVNNPKEAFLSHEILDPQIAAGGKLGGLEKFLDLAMRCVQESGADRPTMGEVVREIENIMQLASLKENPEADVTTFISKDSTDMSDQHSYGSKDFDYSIGSLPFNTEHHQKNR</sequence>
<dbReference type="FunFam" id="3.80.10.10:FF:000542">
    <property type="entry name" value="Leucine-rich repeat protein kinase family protein"/>
    <property type="match status" value="1"/>
</dbReference>
<dbReference type="InterPro" id="IPR017441">
    <property type="entry name" value="Protein_kinase_ATP_BS"/>
</dbReference>
<reference evidence="22" key="1">
    <citation type="journal article" date="2025" name="Foods">
        <title>Unveiling the Microbial Signatures of Arabica Coffee Cherries: Insights into Ripeness Specific Diversity, Functional Traits, and Implications for Quality and Safety.</title>
        <authorList>
            <consortium name="RefSeq"/>
            <person name="Tenea G.N."/>
            <person name="Cifuentes V."/>
            <person name="Reyes P."/>
            <person name="Cevallos-Vallejos M."/>
        </authorList>
    </citation>
    <scope>NUCLEOTIDE SEQUENCE [LARGE SCALE GENOMIC DNA]</scope>
</reference>
<dbReference type="InterPro" id="IPR001245">
    <property type="entry name" value="Ser-Thr/Tyr_kinase_cat_dom"/>
</dbReference>
<evidence type="ECO:0000256" key="13">
    <source>
        <dbReference type="ARBA" id="ARBA00022989"/>
    </source>
</evidence>
<evidence type="ECO:0000313" key="23">
    <source>
        <dbReference type="RefSeq" id="XP_027113069.1"/>
    </source>
</evidence>
<dbReference type="FunFam" id="3.80.10.10:FF:000363">
    <property type="entry name" value="Leucine-rich repeat family protein"/>
    <property type="match status" value="1"/>
</dbReference>
<evidence type="ECO:0000256" key="10">
    <source>
        <dbReference type="ARBA" id="ARBA00022741"/>
    </source>
</evidence>
<dbReference type="InterPro" id="IPR011009">
    <property type="entry name" value="Kinase-like_dom_sf"/>
</dbReference>
<dbReference type="SUPFAM" id="SSF52058">
    <property type="entry name" value="L domain-like"/>
    <property type="match status" value="1"/>
</dbReference>
<evidence type="ECO:0000256" key="17">
    <source>
        <dbReference type="PROSITE-ProRule" id="PRU10141"/>
    </source>
</evidence>
<dbReference type="Gene3D" id="1.10.510.10">
    <property type="entry name" value="Transferase(Phosphotransferase) domain 1"/>
    <property type="match status" value="1"/>
</dbReference>
<dbReference type="Pfam" id="PF07714">
    <property type="entry name" value="PK_Tyr_Ser-Thr"/>
    <property type="match status" value="1"/>
</dbReference>
<dbReference type="OrthoDB" id="2015206at2759"/>
<evidence type="ECO:0000313" key="22">
    <source>
        <dbReference type="Proteomes" id="UP001652660"/>
    </source>
</evidence>
<accession>A0A6P6WCS2</accession>
<feature type="region of interest" description="Disordered" evidence="18">
    <location>
        <begin position="913"/>
        <end position="948"/>
    </location>
</feature>
<feature type="binding site" evidence="17">
    <location>
        <position position="650"/>
    </location>
    <ligand>
        <name>ATP</name>
        <dbReference type="ChEBI" id="CHEBI:30616"/>
    </ligand>
</feature>
<dbReference type="FunFam" id="1.10.510.10:FF:000453">
    <property type="entry name" value="LRR receptor-like serine/threonine-protein kinase HSL2"/>
    <property type="match status" value="1"/>
</dbReference>
<evidence type="ECO:0000256" key="14">
    <source>
        <dbReference type="ARBA" id="ARBA00023136"/>
    </source>
</evidence>
<keyword evidence="10 17" id="KW-0547">Nucleotide-binding</keyword>
<dbReference type="AlphaFoldDB" id="A0A6P6WCS2"/>
<feature type="compositionally biased region" description="Basic and acidic residues" evidence="18">
    <location>
        <begin position="915"/>
        <end position="931"/>
    </location>
</feature>
<keyword evidence="22" id="KW-1185">Reference proteome</keyword>
<evidence type="ECO:0000256" key="7">
    <source>
        <dbReference type="ARBA" id="ARBA00022692"/>
    </source>
</evidence>
<dbReference type="PROSITE" id="PS50011">
    <property type="entry name" value="PROTEIN_KINASE_DOM"/>
    <property type="match status" value="1"/>
</dbReference>
<dbReference type="InterPro" id="IPR001611">
    <property type="entry name" value="Leu-rich_rpt"/>
</dbReference>
<keyword evidence="15 23" id="KW-0675">Receptor</keyword>
<evidence type="ECO:0000256" key="2">
    <source>
        <dbReference type="ARBA" id="ARBA00008684"/>
    </source>
</evidence>
<evidence type="ECO:0000259" key="21">
    <source>
        <dbReference type="PROSITE" id="PS50011"/>
    </source>
</evidence>
<evidence type="ECO:0000256" key="15">
    <source>
        <dbReference type="ARBA" id="ARBA00023170"/>
    </source>
</evidence>
<evidence type="ECO:0000256" key="5">
    <source>
        <dbReference type="ARBA" id="ARBA00022614"/>
    </source>
</evidence>
<evidence type="ECO:0000256" key="12">
    <source>
        <dbReference type="ARBA" id="ARBA00022840"/>
    </source>
</evidence>
<dbReference type="GeneID" id="113731815"/>
<dbReference type="InterPro" id="IPR000719">
    <property type="entry name" value="Prot_kinase_dom"/>
</dbReference>
<dbReference type="PANTHER" id="PTHR45974:SF242">
    <property type="entry name" value="LEUCINE-RICH REPEAT PROTEIN KINASE FAMILY PROTEIN"/>
    <property type="match status" value="1"/>
</dbReference>
<feature type="domain" description="Protein kinase" evidence="21">
    <location>
        <begin position="622"/>
        <end position="895"/>
    </location>
</feature>